<dbReference type="InterPro" id="IPR036047">
    <property type="entry name" value="F-box-like_dom_sf"/>
</dbReference>
<feature type="domain" description="F-box" evidence="1">
    <location>
        <begin position="1"/>
        <end position="47"/>
    </location>
</feature>
<comment type="caution">
    <text evidence="2">The sequence shown here is derived from an EMBL/GenBank/DDBJ whole genome shotgun (WGS) entry which is preliminary data.</text>
</comment>
<dbReference type="PROSITE" id="PS50181">
    <property type="entry name" value="FBOX"/>
    <property type="match status" value="1"/>
</dbReference>
<protein>
    <recommendedName>
        <fullName evidence="1">F-box domain-containing protein</fullName>
    </recommendedName>
</protein>
<dbReference type="EMBL" id="JAACJJ010000042">
    <property type="protein sequence ID" value="KAF5316150.1"/>
    <property type="molecule type" value="Genomic_DNA"/>
</dbReference>
<evidence type="ECO:0000259" key="1">
    <source>
        <dbReference type="PROSITE" id="PS50181"/>
    </source>
</evidence>
<dbReference type="AlphaFoldDB" id="A0A8H5EXE7"/>
<keyword evidence="3" id="KW-1185">Reference proteome</keyword>
<dbReference type="OrthoDB" id="3541472at2759"/>
<accession>A0A8H5EXE7</accession>
<reference evidence="2 3" key="1">
    <citation type="journal article" date="2020" name="ISME J.">
        <title>Uncovering the hidden diversity of litter-decomposition mechanisms in mushroom-forming fungi.</title>
        <authorList>
            <person name="Floudas D."/>
            <person name="Bentzer J."/>
            <person name="Ahren D."/>
            <person name="Johansson T."/>
            <person name="Persson P."/>
            <person name="Tunlid A."/>
        </authorList>
    </citation>
    <scope>NUCLEOTIDE SEQUENCE [LARGE SCALE GENOMIC DNA]</scope>
    <source>
        <strain evidence="2 3">CBS 101986</strain>
    </source>
</reference>
<gene>
    <name evidence="2" type="ORF">D9619_006604</name>
</gene>
<proteinExistence type="predicted"/>
<dbReference type="SUPFAM" id="SSF81383">
    <property type="entry name" value="F-box domain"/>
    <property type="match status" value="1"/>
</dbReference>
<evidence type="ECO:0000313" key="2">
    <source>
        <dbReference type="EMBL" id="KAF5316150.1"/>
    </source>
</evidence>
<dbReference type="SUPFAM" id="SSF52047">
    <property type="entry name" value="RNI-like"/>
    <property type="match status" value="1"/>
</dbReference>
<organism evidence="2 3">
    <name type="scientific">Psilocybe cf. subviscida</name>
    <dbReference type="NCBI Taxonomy" id="2480587"/>
    <lineage>
        <taxon>Eukaryota</taxon>
        <taxon>Fungi</taxon>
        <taxon>Dikarya</taxon>
        <taxon>Basidiomycota</taxon>
        <taxon>Agaricomycotina</taxon>
        <taxon>Agaricomycetes</taxon>
        <taxon>Agaricomycetidae</taxon>
        <taxon>Agaricales</taxon>
        <taxon>Agaricineae</taxon>
        <taxon>Strophariaceae</taxon>
        <taxon>Psilocybe</taxon>
    </lineage>
</organism>
<dbReference type="Proteomes" id="UP000567179">
    <property type="component" value="Unassembled WGS sequence"/>
</dbReference>
<dbReference type="InterPro" id="IPR032675">
    <property type="entry name" value="LRR_dom_sf"/>
</dbReference>
<sequence length="467" mass="52774">MSHFASLPPEIIYHIGSHLSIADNKSLRHVCQYISQVVEPLALFSLTFCLKDSILHLYAKKLNAYAERTTRAAAHVRKLAVISQDQLTDFHHVHAEERRNKTIARYHGTPVAPPANYQQLLEAFLNILLSLDKVITFDWYLDYDMSEPVVSNIFTFVSSPSIKKLKITFNRPALVTDSLVHFDHPWTVRELVLTGFAPIHSARTRGGTVQLAELSRRLIANCPDLEHLSLQTLFSEANGDAPRLHDFLPHDASNSAGITTKPPLRLKSLSMSNLRMHLNQAMLYHLRSLQHLHVRFPLTTPERDGDPISMIMRTLRTEKIHLRGLNLNTPDVENEVIEYLLSYSNTGTIQEIAFENKNERTYIDAQDASIIAERFFGEVLPGVAGSLRSLNITTIDRSDSWSFNPLYSESIKLCHKLESLCLSVDGEANDNAEEVLKATKRHLPRLLSLEIDHIRSVGGGLDITSIW</sequence>
<name>A0A8H5EXE7_9AGAR</name>
<evidence type="ECO:0000313" key="3">
    <source>
        <dbReference type="Proteomes" id="UP000567179"/>
    </source>
</evidence>
<dbReference type="Gene3D" id="3.80.10.10">
    <property type="entry name" value="Ribonuclease Inhibitor"/>
    <property type="match status" value="1"/>
</dbReference>
<dbReference type="InterPro" id="IPR001810">
    <property type="entry name" value="F-box_dom"/>
</dbReference>